<evidence type="ECO:0000313" key="2">
    <source>
        <dbReference type="Proteomes" id="UP001140091"/>
    </source>
</evidence>
<gene>
    <name evidence="1" type="ORF">H1R20_g14932</name>
</gene>
<organism evidence="1 2">
    <name type="scientific">Candolleomyces eurysporus</name>
    <dbReference type="NCBI Taxonomy" id="2828524"/>
    <lineage>
        <taxon>Eukaryota</taxon>
        <taxon>Fungi</taxon>
        <taxon>Dikarya</taxon>
        <taxon>Basidiomycota</taxon>
        <taxon>Agaricomycotina</taxon>
        <taxon>Agaricomycetes</taxon>
        <taxon>Agaricomycetidae</taxon>
        <taxon>Agaricales</taxon>
        <taxon>Agaricineae</taxon>
        <taxon>Psathyrellaceae</taxon>
        <taxon>Candolleomyces</taxon>
    </lineage>
</organism>
<evidence type="ECO:0008006" key="3">
    <source>
        <dbReference type="Google" id="ProtNLM"/>
    </source>
</evidence>
<feature type="non-terminal residue" evidence="1">
    <location>
        <position position="583"/>
    </location>
</feature>
<reference evidence="1" key="1">
    <citation type="submission" date="2022-06" db="EMBL/GenBank/DDBJ databases">
        <title>Genome Sequence of Candolleomyces eurysporus.</title>
        <authorList>
            <person name="Buettner E."/>
        </authorList>
    </citation>
    <scope>NUCLEOTIDE SEQUENCE</scope>
    <source>
        <strain evidence="1">VTCC 930004</strain>
    </source>
</reference>
<dbReference type="Gene3D" id="3.80.10.10">
    <property type="entry name" value="Ribonuclease Inhibitor"/>
    <property type="match status" value="1"/>
</dbReference>
<evidence type="ECO:0000313" key="1">
    <source>
        <dbReference type="EMBL" id="KAJ2922157.1"/>
    </source>
</evidence>
<comment type="caution">
    <text evidence="1">The sequence shown here is derived from an EMBL/GenBank/DDBJ whole genome shotgun (WGS) entry which is preliminary data.</text>
</comment>
<sequence length="583" mass="65260">MASSSPFYPLLKTNYVPSDAEIREIRMLISRRQAVLDDIDQQMNILGRQSWQLLGDKLAEMDFISDHLALLSPIKRAPDDILSSIFVAAVEERRPEGPQGLVSFRQAMTLSHVCKRWRAVSIGTKSLWRYLEIHIPNYSPYRDDWRVQLGKLESMVRTSIARSAGYPLCIEVEGCIEGYAVSTWSSAMESKSTREDLRCLEGLVGVLLESTAQWRDVLFRFTLPLLDTPLRRLILVQPSENAILRNIELDFHVVLSASEPDMLHGPLEVWQTKWMYGGPSILMHDSIRKLNLNWVMQDITTMAVNWPSLTHLAFRGYHRLVASSLHFGANEAVSLLKLCPNLVSVSIPMESTPPIVATEPITVALLEELSITPRSYDIPAHFASLVALPSLRKLAINEGSDPHCIPHDYEKSGVAHFVERFGNQLTDVKLYTPTLTPTGLDHCLRCLTNVVRLELHSNPPGGRHRNLSSAATLTPQMFARITGPEYKSDTGGHLVEVPVLPNLEAVAFNCGHYGFGELVLDALVDFVAARRREGGEPGIACLRKAEFVVSDPILLRDPLKLLRAKHVNLDGFSFKGYEVYSVD</sequence>
<protein>
    <recommendedName>
        <fullName evidence="3">F-box domain-containing protein</fullName>
    </recommendedName>
</protein>
<accession>A0A9W8IT90</accession>
<keyword evidence="2" id="KW-1185">Reference proteome</keyword>
<proteinExistence type="predicted"/>
<name>A0A9W8IT90_9AGAR</name>
<dbReference type="OrthoDB" id="3268380at2759"/>
<dbReference type="Proteomes" id="UP001140091">
    <property type="component" value="Unassembled WGS sequence"/>
</dbReference>
<dbReference type="AlphaFoldDB" id="A0A9W8IT90"/>
<dbReference type="Gene3D" id="1.20.1280.50">
    <property type="match status" value="1"/>
</dbReference>
<dbReference type="EMBL" id="JANBPK010001510">
    <property type="protein sequence ID" value="KAJ2922157.1"/>
    <property type="molecule type" value="Genomic_DNA"/>
</dbReference>
<dbReference type="InterPro" id="IPR032675">
    <property type="entry name" value="LRR_dom_sf"/>
</dbReference>